<dbReference type="SUPFAM" id="SSF53850">
    <property type="entry name" value="Periplasmic binding protein-like II"/>
    <property type="match status" value="1"/>
</dbReference>
<keyword evidence="4" id="KW-0732">Signal</keyword>
<dbReference type="PANTHER" id="PTHR30290:SF10">
    <property type="entry name" value="PERIPLASMIC OLIGOPEPTIDE-BINDING PROTEIN-RELATED"/>
    <property type="match status" value="1"/>
</dbReference>
<dbReference type="Pfam" id="PF00496">
    <property type="entry name" value="SBP_bac_5"/>
    <property type="match status" value="1"/>
</dbReference>
<evidence type="ECO:0000256" key="3">
    <source>
        <dbReference type="ARBA" id="ARBA00022448"/>
    </source>
</evidence>
<dbReference type="GO" id="GO:1904680">
    <property type="term" value="F:peptide transmembrane transporter activity"/>
    <property type="evidence" value="ECO:0007669"/>
    <property type="project" value="TreeGrafter"/>
</dbReference>
<proteinExistence type="inferred from homology"/>
<reference evidence="6" key="1">
    <citation type="submission" date="2018-05" db="EMBL/GenBank/DDBJ databases">
        <authorList>
            <person name="Lanie J.A."/>
            <person name="Ng W.-L."/>
            <person name="Kazmierczak K.M."/>
            <person name="Andrzejewski T.M."/>
            <person name="Davidsen T.M."/>
            <person name="Wayne K.J."/>
            <person name="Tettelin H."/>
            <person name="Glass J.I."/>
            <person name="Rusch D."/>
            <person name="Podicherti R."/>
            <person name="Tsui H.-C.T."/>
            <person name="Winkler M.E."/>
        </authorList>
    </citation>
    <scope>NUCLEOTIDE SEQUENCE</scope>
</reference>
<evidence type="ECO:0000256" key="1">
    <source>
        <dbReference type="ARBA" id="ARBA00004196"/>
    </source>
</evidence>
<feature type="non-terminal residue" evidence="6">
    <location>
        <position position="261"/>
    </location>
</feature>
<name>A0A382Q483_9ZZZZ</name>
<gene>
    <name evidence="6" type="ORF">METZ01_LOCUS332599</name>
</gene>
<accession>A0A382Q483</accession>
<dbReference type="GO" id="GO:0030313">
    <property type="term" value="C:cell envelope"/>
    <property type="evidence" value="ECO:0007669"/>
    <property type="project" value="UniProtKB-SubCell"/>
</dbReference>
<dbReference type="InterPro" id="IPR039424">
    <property type="entry name" value="SBP_5"/>
</dbReference>
<comment type="similarity">
    <text evidence="2">Belongs to the bacterial solute-binding protein 5 family.</text>
</comment>
<dbReference type="EMBL" id="UINC01111486">
    <property type="protein sequence ID" value="SVC79745.1"/>
    <property type="molecule type" value="Genomic_DNA"/>
</dbReference>
<evidence type="ECO:0000256" key="4">
    <source>
        <dbReference type="ARBA" id="ARBA00022729"/>
    </source>
</evidence>
<evidence type="ECO:0000256" key="2">
    <source>
        <dbReference type="ARBA" id="ARBA00005695"/>
    </source>
</evidence>
<dbReference type="InterPro" id="IPR000914">
    <property type="entry name" value="SBP_5_dom"/>
</dbReference>
<evidence type="ECO:0000259" key="5">
    <source>
        <dbReference type="Pfam" id="PF00496"/>
    </source>
</evidence>
<dbReference type="GO" id="GO:0015833">
    <property type="term" value="P:peptide transport"/>
    <property type="evidence" value="ECO:0007669"/>
    <property type="project" value="TreeGrafter"/>
</dbReference>
<comment type="subcellular location">
    <subcellularLocation>
        <location evidence="1">Cell envelope</location>
    </subcellularLocation>
</comment>
<dbReference type="Gene3D" id="3.90.76.10">
    <property type="entry name" value="Dipeptide-binding Protein, Domain 1"/>
    <property type="match status" value="2"/>
</dbReference>
<sequence length="261" mass="29482">MKLLCSTLALLFLAACSRPPTNVQSGAREQVLHLGNGAEPQSIDPHFATSVGAHNILSSLLEGLMEADPKTLKPIPGVAESWDISEDQRVYTFNFRENARWSNEDPVTAHDFEYSYRRMLNPDLAAQYGYMLHVFKNAQLYNEGRKCMGKGLWLLPKKGEPEKAHIAHPAEWMKLDAAGRVKALKSLRPDEESQDAICPFCKQKLQPMNWNDWDRAKVGVKAVDDRTLVLTLENPTPYFLELLNHYSFWPVNPATVEKFGA</sequence>
<protein>
    <recommendedName>
        <fullName evidence="5">Solute-binding protein family 5 domain-containing protein</fullName>
    </recommendedName>
</protein>
<dbReference type="PANTHER" id="PTHR30290">
    <property type="entry name" value="PERIPLASMIC BINDING COMPONENT OF ABC TRANSPORTER"/>
    <property type="match status" value="1"/>
</dbReference>
<keyword evidence="3" id="KW-0813">Transport</keyword>
<evidence type="ECO:0000313" key="6">
    <source>
        <dbReference type="EMBL" id="SVC79745.1"/>
    </source>
</evidence>
<dbReference type="PROSITE" id="PS51257">
    <property type="entry name" value="PROKAR_LIPOPROTEIN"/>
    <property type="match status" value="1"/>
</dbReference>
<organism evidence="6">
    <name type="scientific">marine metagenome</name>
    <dbReference type="NCBI Taxonomy" id="408172"/>
    <lineage>
        <taxon>unclassified sequences</taxon>
        <taxon>metagenomes</taxon>
        <taxon>ecological metagenomes</taxon>
    </lineage>
</organism>
<feature type="domain" description="Solute-binding protein family 5" evidence="5">
    <location>
        <begin position="73"/>
        <end position="251"/>
    </location>
</feature>
<dbReference type="Gene3D" id="3.40.190.10">
    <property type="entry name" value="Periplasmic binding protein-like II"/>
    <property type="match status" value="1"/>
</dbReference>
<dbReference type="AlphaFoldDB" id="A0A382Q483"/>